<sequence>MTEQKKTIHVGYWWAFLLTFGCGLALVAVFTILISHSNPTAAPIYLSLTLAGALGGILYSISIDGSLELPKWGDNGHSVHIGSIGEIFLGICGAFIAYVALPEELKSSITEDTTQLAQQLANQGLTQAQIELILEQAAEQVDSATSSLIAFVTGLVGGYGGKAILNAALGRVIGQVENVNLIEENNKRLAKEAKQLSDEQSIIKQVNQQLQEGLPTSEVYDLVEEIKNAPQDVQEEAFRRAKEIRRLSWRTKAFKSEIPKTIPIFEALVDSDPSNHEYHAQLGYAYKDSLPPRLEEAITQLNEAIALRGNQIISTTWKYELNRALTRMMQEEQQVSSNGQMSPWREEIWQDIVKVDRNYGITKILIELQCVSP</sequence>
<organism evidence="2 3">
    <name type="scientific">Crocosphaera chwakensis CCY0110</name>
    <dbReference type="NCBI Taxonomy" id="391612"/>
    <lineage>
        <taxon>Bacteria</taxon>
        <taxon>Bacillati</taxon>
        <taxon>Cyanobacteriota</taxon>
        <taxon>Cyanophyceae</taxon>
        <taxon>Oscillatoriophycideae</taxon>
        <taxon>Chroococcales</taxon>
        <taxon>Aphanothecaceae</taxon>
        <taxon>Crocosphaera</taxon>
        <taxon>Crocosphaera chwakensis</taxon>
    </lineage>
</organism>
<feature type="transmembrane region" description="Helical" evidence="1">
    <location>
        <begin position="41"/>
        <end position="61"/>
    </location>
</feature>
<dbReference type="PROSITE" id="PS51257">
    <property type="entry name" value="PROKAR_LIPOPROTEIN"/>
    <property type="match status" value="1"/>
</dbReference>
<keyword evidence="3" id="KW-1185">Reference proteome</keyword>
<feature type="transmembrane region" description="Helical" evidence="1">
    <location>
        <begin position="81"/>
        <end position="101"/>
    </location>
</feature>
<gene>
    <name evidence="2" type="ORF">CY0110_08946</name>
</gene>
<accession>A3IWY7</accession>
<dbReference type="Proteomes" id="UP000003781">
    <property type="component" value="Unassembled WGS sequence"/>
</dbReference>
<keyword evidence="1" id="KW-0812">Transmembrane</keyword>
<proteinExistence type="predicted"/>
<dbReference type="Gene3D" id="1.25.40.10">
    <property type="entry name" value="Tetratricopeptide repeat domain"/>
    <property type="match status" value="1"/>
</dbReference>
<dbReference type="OrthoDB" id="524886at2"/>
<dbReference type="EMBL" id="AAXW01000058">
    <property type="protein sequence ID" value="EAZ88986.1"/>
    <property type="molecule type" value="Genomic_DNA"/>
</dbReference>
<evidence type="ECO:0000313" key="2">
    <source>
        <dbReference type="EMBL" id="EAZ88986.1"/>
    </source>
</evidence>
<name>A3IWY7_9CHRO</name>
<dbReference type="InterPro" id="IPR011990">
    <property type="entry name" value="TPR-like_helical_dom_sf"/>
</dbReference>
<evidence type="ECO:0000256" key="1">
    <source>
        <dbReference type="SAM" id="Phobius"/>
    </source>
</evidence>
<feature type="transmembrane region" description="Helical" evidence="1">
    <location>
        <begin position="12"/>
        <end position="34"/>
    </location>
</feature>
<keyword evidence="1" id="KW-0472">Membrane</keyword>
<keyword evidence="1" id="KW-1133">Transmembrane helix</keyword>
<evidence type="ECO:0000313" key="3">
    <source>
        <dbReference type="Proteomes" id="UP000003781"/>
    </source>
</evidence>
<reference evidence="2 3" key="1">
    <citation type="submission" date="2007-03" db="EMBL/GenBank/DDBJ databases">
        <authorList>
            <person name="Stal L."/>
            <person name="Ferriera S."/>
            <person name="Johnson J."/>
            <person name="Kravitz S."/>
            <person name="Beeson K."/>
            <person name="Sutton G."/>
            <person name="Rogers Y.-H."/>
            <person name="Friedman R."/>
            <person name="Frazier M."/>
            <person name="Venter J.C."/>
        </authorList>
    </citation>
    <scope>NUCLEOTIDE SEQUENCE [LARGE SCALE GENOMIC DNA]</scope>
    <source>
        <strain evidence="2 3">CCY0110</strain>
    </source>
</reference>
<comment type="caution">
    <text evidence="2">The sequence shown here is derived from an EMBL/GenBank/DDBJ whole genome shotgun (WGS) entry which is preliminary data.</text>
</comment>
<protein>
    <submittedName>
        <fullName evidence="2">Uncharacterized protein</fullName>
    </submittedName>
</protein>
<dbReference type="RefSeq" id="WP_008277893.1">
    <property type="nucleotide sequence ID" value="NZ_AAXW01000058.1"/>
</dbReference>
<dbReference type="AlphaFoldDB" id="A3IWY7"/>